<dbReference type="PROSITE" id="PS00178">
    <property type="entry name" value="AA_TRNA_LIGASE_I"/>
    <property type="match status" value="1"/>
</dbReference>
<feature type="region of interest" description="Disordered" evidence="1">
    <location>
        <begin position="67"/>
        <end position="118"/>
    </location>
</feature>
<evidence type="ECO:0000313" key="3">
    <source>
        <dbReference type="Proteomes" id="UP000054350"/>
    </source>
</evidence>
<keyword evidence="3" id="KW-1185">Reference proteome</keyword>
<organism evidence="2 3">
    <name type="scientific">Allomyces macrogynus (strain ATCC 38327)</name>
    <name type="common">Allomyces javanicus var. macrogynus</name>
    <dbReference type="NCBI Taxonomy" id="578462"/>
    <lineage>
        <taxon>Eukaryota</taxon>
        <taxon>Fungi</taxon>
        <taxon>Fungi incertae sedis</taxon>
        <taxon>Blastocladiomycota</taxon>
        <taxon>Blastocladiomycetes</taxon>
        <taxon>Blastocladiales</taxon>
        <taxon>Blastocladiaceae</taxon>
        <taxon>Allomyces</taxon>
    </lineage>
</organism>
<dbReference type="EMBL" id="GG745338">
    <property type="protein sequence ID" value="KNE61656.1"/>
    <property type="molecule type" value="Genomic_DNA"/>
</dbReference>
<dbReference type="InterPro" id="IPR001412">
    <property type="entry name" value="aa-tRNA-synth_I_CS"/>
</dbReference>
<dbReference type="GO" id="GO:0004812">
    <property type="term" value="F:aminoacyl-tRNA ligase activity"/>
    <property type="evidence" value="ECO:0007669"/>
    <property type="project" value="InterPro"/>
</dbReference>
<dbReference type="OrthoDB" id="71227at2759"/>
<dbReference type="GO" id="GO:0006418">
    <property type="term" value="P:tRNA aminoacylation for protein translation"/>
    <property type="evidence" value="ECO:0007669"/>
    <property type="project" value="InterPro"/>
</dbReference>
<sequence length="118" mass="12524">MTGFHVYRYQDLAWSWDARYLVAVSHDGFCTVVSLDEADLGGAPLEVGDVELPEPVRAVVFGRGAQPAAAPPTLGGARPAASTPTAAAAPSKKRIAPTLVSAYSTQRPSQPPRRPRKQ</sequence>
<dbReference type="VEuPathDB" id="FungiDB:AMAG_18667"/>
<feature type="compositionally biased region" description="Low complexity" evidence="1">
    <location>
        <begin position="77"/>
        <end position="90"/>
    </location>
</feature>
<evidence type="ECO:0000313" key="2">
    <source>
        <dbReference type="EMBL" id="KNE61656.1"/>
    </source>
</evidence>
<name>A0A0L0SGL4_ALLM3</name>
<dbReference type="Proteomes" id="UP000054350">
    <property type="component" value="Unassembled WGS sequence"/>
</dbReference>
<dbReference type="GO" id="GO:0005524">
    <property type="term" value="F:ATP binding"/>
    <property type="evidence" value="ECO:0007669"/>
    <property type="project" value="InterPro"/>
</dbReference>
<reference evidence="2 3" key="1">
    <citation type="submission" date="2009-11" db="EMBL/GenBank/DDBJ databases">
        <title>Annotation of Allomyces macrogynus ATCC 38327.</title>
        <authorList>
            <consortium name="The Broad Institute Genome Sequencing Platform"/>
            <person name="Russ C."/>
            <person name="Cuomo C."/>
            <person name="Burger G."/>
            <person name="Gray M.W."/>
            <person name="Holland P.W.H."/>
            <person name="King N."/>
            <person name="Lang F.B.F."/>
            <person name="Roger A.J."/>
            <person name="Ruiz-Trillo I."/>
            <person name="Young S.K."/>
            <person name="Zeng Q."/>
            <person name="Gargeya S."/>
            <person name="Fitzgerald M."/>
            <person name="Haas B."/>
            <person name="Abouelleil A."/>
            <person name="Alvarado L."/>
            <person name="Arachchi H.M."/>
            <person name="Berlin A."/>
            <person name="Chapman S.B."/>
            <person name="Gearin G."/>
            <person name="Goldberg J."/>
            <person name="Griggs A."/>
            <person name="Gujja S."/>
            <person name="Hansen M."/>
            <person name="Heiman D."/>
            <person name="Howarth C."/>
            <person name="Larimer J."/>
            <person name="Lui A."/>
            <person name="MacDonald P.J.P."/>
            <person name="McCowen C."/>
            <person name="Montmayeur A."/>
            <person name="Murphy C."/>
            <person name="Neiman D."/>
            <person name="Pearson M."/>
            <person name="Priest M."/>
            <person name="Roberts A."/>
            <person name="Saif S."/>
            <person name="Shea T."/>
            <person name="Sisk P."/>
            <person name="Stolte C."/>
            <person name="Sykes S."/>
            <person name="Wortman J."/>
            <person name="Nusbaum C."/>
            <person name="Birren B."/>
        </authorList>
    </citation>
    <scope>NUCLEOTIDE SEQUENCE [LARGE SCALE GENOMIC DNA]</scope>
    <source>
        <strain evidence="2 3">ATCC 38327</strain>
    </source>
</reference>
<accession>A0A0L0SGL4</accession>
<reference evidence="2 3" key="2">
    <citation type="submission" date="2009-11" db="EMBL/GenBank/DDBJ databases">
        <title>The Genome Sequence of Allomyces macrogynus strain ATCC 38327.</title>
        <authorList>
            <consortium name="The Broad Institute Genome Sequencing Platform"/>
            <person name="Russ C."/>
            <person name="Cuomo C."/>
            <person name="Shea T."/>
            <person name="Young S.K."/>
            <person name="Zeng Q."/>
            <person name="Koehrsen M."/>
            <person name="Haas B."/>
            <person name="Borodovsky M."/>
            <person name="Guigo R."/>
            <person name="Alvarado L."/>
            <person name="Berlin A."/>
            <person name="Borenstein D."/>
            <person name="Chen Z."/>
            <person name="Engels R."/>
            <person name="Freedman E."/>
            <person name="Gellesch M."/>
            <person name="Goldberg J."/>
            <person name="Griggs A."/>
            <person name="Gujja S."/>
            <person name="Heiman D."/>
            <person name="Hepburn T."/>
            <person name="Howarth C."/>
            <person name="Jen D."/>
            <person name="Larson L."/>
            <person name="Lewis B."/>
            <person name="Mehta T."/>
            <person name="Park D."/>
            <person name="Pearson M."/>
            <person name="Roberts A."/>
            <person name="Saif S."/>
            <person name="Shenoy N."/>
            <person name="Sisk P."/>
            <person name="Stolte C."/>
            <person name="Sykes S."/>
            <person name="Walk T."/>
            <person name="White J."/>
            <person name="Yandava C."/>
            <person name="Burger G."/>
            <person name="Gray M.W."/>
            <person name="Holland P.W.H."/>
            <person name="King N."/>
            <person name="Lang F.B.F."/>
            <person name="Roger A.J."/>
            <person name="Ruiz-Trillo I."/>
            <person name="Lander E."/>
            <person name="Nusbaum C."/>
        </authorList>
    </citation>
    <scope>NUCLEOTIDE SEQUENCE [LARGE SCALE GENOMIC DNA]</scope>
    <source>
        <strain evidence="2 3">ATCC 38327</strain>
    </source>
</reference>
<dbReference type="AlphaFoldDB" id="A0A0L0SGL4"/>
<evidence type="ECO:0000256" key="1">
    <source>
        <dbReference type="SAM" id="MobiDB-lite"/>
    </source>
</evidence>
<gene>
    <name evidence="2" type="ORF">AMAG_18667</name>
</gene>
<proteinExistence type="predicted"/>
<protein>
    <submittedName>
        <fullName evidence="2">Uncharacterized protein</fullName>
    </submittedName>
</protein>